<keyword evidence="4" id="KW-0963">Cytoplasm</keyword>
<organism evidence="8">
    <name type="scientific">groundwater metagenome</name>
    <dbReference type="NCBI Taxonomy" id="717931"/>
    <lineage>
        <taxon>unclassified sequences</taxon>
        <taxon>metagenomes</taxon>
        <taxon>ecological metagenomes</taxon>
    </lineage>
</organism>
<protein>
    <recommendedName>
        <fullName evidence="9">Protein GrpE</fullName>
    </recommendedName>
</protein>
<evidence type="ECO:0000256" key="6">
    <source>
        <dbReference type="ARBA" id="ARBA00023186"/>
    </source>
</evidence>
<evidence type="ECO:0000256" key="4">
    <source>
        <dbReference type="ARBA" id="ARBA00022490"/>
    </source>
</evidence>
<keyword evidence="5" id="KW-0346">Stress response</keyword>
<dbReference type="Gene3D" id="3.90.20.20">
    <property type="match status" value="1"/>
</dbReference>
<dbReference type="FunFam" id="2.30.22.10:FF:000001">
    <property type="entry name" value="Protein GrpE"/>
    <property type="match status" value="1"/>
</dbReference>
<proteinExistence type="inferred from homology"/>
<dbReference type="SUPFAM" id="SSF51064">
    <property type="entry name" value="Head domain of nucleotide exchange factor GrpE"/>
    <property type="match status" value="1"/>
</dbReference>
<dbReference type="GO" id="GO:0005737">
    <property type="term" value="C:cytoplasm"/>
    <property type="evidence" value="ECO:0007669"/>
    <property type="project" value="UniProtKB-SubCell"/>
</dbReference>
<name>A0A098EAM2_9ZZZZ</name>
<feature type="coiled-coil region" evidence="7">
    <location>
        <begin position="68"/>
        <end position="116"/>
    </location>
</feature>
<gene>
    <name evidence="8" type="ORF">MSIBF_A2480007</name>
</gene>
<dbReference type="InterPro" id="IPR009012">
    <property type="entry name" value="GrpE_head"/>
</dbReference>
<dbReference type="GO" id="GO:0051082">
    <property type="term" value="F:unfolded protein binding"/>
    <property type="evidence" value="ECO:0007669"/>
    <property type="project" value="TreeGrafter"/>
</dbReference>
<reference evidence="8" key="1">
    <citation type="submission" date="2014-09" db="EMBL/GenBank/DDBJ databases">
        <authorList>
            <person name="Probst J Alexander"/>
        </authorList>
    </citation>
    <scope>NUCLEOTIDE SEQUENCE</scope>
</reference>
<comment type="subcellular location">
    <subcellularLocation>
        <location evidence="1">Cytoplasm</location>
    </subcellularLocation>
</comment>
<evidence type="ECO:0008006" key="9">
    <source>
        <dbReference type="Google" id="ProtNLM"/>
    </source>
</evidence>
<dbReference type="PRINTS" id="PR00773">
    <property type="entry name" value="GRPEPROTEIN"/>
</dbReference>
<dbReference type="SUPFAM" id="SSF58014">
    <property type="entry name" value="Coiled-coil domain of nucleotide exchange factor GrpE"/>
    <property type="match status" value="1"/>
</dbReference>
<dbReference type="InterPro" id="IPR000740">
    <property type="entry name" value="GrpE"/>
</dbReference>
<accession>A0A098EAM2</accession>
<dbReference type="AlphaFoldDB" id="A0A098EAM2"/>
<dbReference type="PANTHER" id="PTHR21237">
    <property type="entry name" value="GRPE PROTEIN"/>
    <property type="match status" value="1"/>
</dbReference>
<dbReference type="InterPro" id="IPR013805">
    <property type="entry name" value="GrpE_CC"/>
</dbReference>
<dbReference type="EMBL" id="CCXY01000166">
    <property type="protein sequence ID" value="CEG12571.1"/>
    <property type="molecule type" value="Genomic_DNA"/>
</dbReference>
<evidence type="ECO:0000256" key="5">
    <source>
        <dbReference type="ARBA" id="ARBA00023016"/>
    </source>
</evidence>
<evidence type="ECO:0000256" key="3">
    <source>
        <dbReference type="ARBA" id="ARBA00011738"/>
    </source>
</evidence>
<evidence type="ECO:0000256" key="7">
    <source>
        <dbReference type="SAM" id="Coils"/>
    </source>
</evidence>
<sequence>MSYISHVSQDEENFIIKIDNVQVSDTEISVMPTENEIIVKIADETLHFNSPKIDMENIFADLKDKILTINAKLKHKEKQKELENIEEKLHKEQKEREKLEEEINKKNKDIGDLKSRYDMCLRTIADFDNARKIWERKEREIKEYGARDVMLNLLPLLDTYNAAIASYKDKNLSAESREIFEGMKKIYEGLIHTLREHGLSELSSVGKNFDPYYHEAIMQEETDKFPEGVITEEFQKGYKYKDMLLRSSKVKVAKSKSE</sequence>
<dbReference type="PROSITE" id="PS01071">
    <property type="entry name" value="GRPE"/>
    <property type="match status" value="1"/>
</dbReference>
<keyword evidence="6" id="KW-0143">Chaperone</keyword>
<dbReference type="PANTHER" id="PTHR21237:SF23">
    <property type="entry name" value="GRPE PROTEIN HOMOLOG, MITOCHONDRIAL"/>
    <property type="match status" value="1"/>
</dbReference>
<dbReference type="GO" id="GO:0051087">
    <property type="term" value="F:protein-folding chaperone binding"/>
    <property type="evidence" value="ECO:0007669"/>
    <property type="project" value="InterPro"/>
</dbReference>
<dbReference type="Gene3D" id="2.30.22.10">
    <property type="entry name" value="Head domain of nucleotide exchange factor GrpE"/>
    <property type="match status" value="1"/>
</dbReference>
<evidence type="ECO:0000313" key="8">
    <source>
        <dbReference type="EMBL" id="CEG12571.1"/>
    </source>
</evidence>
<dbReference type="HAMAP" id="MF_01151">
    <property type="entry name" value="GrpE"/>
    <property type="match status" value="1"/>
</dbReference>
<keyword evidence="7" id="KW-0175">Coiled coil</keyword>
<dbReference type="GO" id="GO:0042803">
    <property type="term" value="F:protein homodimerization activity"/>
    <property type="evidence" value="ECO:0007669"/>
    <property type="project" value="InterPro"/>
</dbReference>
<evidence type="ECO:0000256" key="1">
    <source>
        <dbReference type="ARBA" id="ARBA00004496"/>
    </source>
</evidence>
<comment type="similarity">
    <text evidence="2">Belongs to the GrpE family.</text>
</comment>
<comment type="subunit">
    <text evidence="3">Homodimer.</text>
</comment>
<dbReference type="Pfam" id="PF01025">
    <property type="entry name" value="GrpE"/>
    <property type="match status" value="1"/>
</dbReference>
<dbReference type="GO" id="GO:0000774">
    <property type="term" value="F:adenyl-nucleotide exchange factor activity"/>
    <property type="evidence" value="ECO:0007669"/>
    <property type="project" value="InterPro"/>
</dbReference>
<evidence type="ECO:0000256" key="2">
    <source>
        <dbReference type="ARBA" id="ARBA00009054"/>
    </source>
</evidence>
<dbReference type="CDD" id="cd00446">
    <property type="entry name" value="GrpE"/>
    <property type="match status" value="1"/>
</dbReference>
<dbReference type="GO" id="GO:0006457">
    <property type="term" value="P:protein folding"/>
    <property type="evidence" value="ECO:0007669"/>
    <property type="project" value="InterPro"/>
</dbReference>